<dbReference type="EMBL" id="BSOB01000001">
    <property type="protein sequence ID" value="GLQ91058.1"/>
    <property type="molecule type" value="Genomic_DNA"/>
</dbReference>
<dbReference type="PANTHER" id="PTHR43188">
    <property type="entry name" value="ACYL-COENZYME A OXIDASE"/>
    <property type="match status" value="1"/>
</dbReference>
<dbReference type="PANTHER" id="PTHR43188:SF1">
    <property type="entry name" value="ACYL-COA DEHYDROGENASE"/>
    <property type="match status" value="1"/>
</dbReference>
<dbReference type="InterPro" id="IPR009075">
    <property type="entry name" value="AcylCo_DH/oxidase_C"/>
</dbReference>
<evidence type="ECO:0000256" key="5">
    <source>
        <dbReference type="RuleBase" id="RU362125"/>
    </source>
</evidence>
<proteinExistence type="inferred from homology"/>
<evidence type="ECO:0000259" key="6">
    <source>
        <dbReference type="Pfam" id="PF00441"/>
    </source>
</evidence>
<name>A0ABQ5XJ27_9GAMM</name>
<dbReference type="InterPro" id="IPR036250">
    <property type="entry name" value="AcylCo_DH-like_C"/>
</dbReference>
<dbReference type="SUPFAM" id="SSF56645">
    <property type="entry name" value="Acyl-CoA dehydrogenase NM domain-like"/>
    <property type="match status" value="1"/>
</dbReference>
<evidence type="ECO:0000259" key="7">
    <source>
        <dbReference type="Pfam" id="PF02770"/>
    </source>
</evidence>
<dbReference type="Gene3D" id="1.20.140.10">
    <property type="entry name" value="Butyryl-CoA Dehydrogenase, subunit A, domain 3"/>
    <property type="match status" value="1"/>
</dbReference>
<feature type="domain" description="Acyl-CoA oxidase/dehydrogenase middle" evidence="7">
    <location>
        <begin position="147"/>
        <end position="241"/>
    </location>
</feature>
<evidence type="ECO:0000256" key="3">
    <source>
        <dbReference type="ARBA" id="ARBA00022630"/>
    </source>
</evidence>
<dbReference type="Proteomes" id="UP001156670">
    <property type="component" value="Unassembled WGS sequence"/>
</dbReference>
<keyword evidence="3 5" id="KW-0285">Flavoprotein</keyword>
<dbReference type="PROSITE" id="PS00073">
    <property type="entry name" value="ACYL_COA_DH_2"/>
    <property type="match status" value="1"/>
</dbReference>
<protein>
    <submittedName>
        <fullName evidence="9">Glutaryl-CoA dehydrogenase</fullName>
    </submittedName>
</protein>
<dbReference type="Gene3D" id="1.10.540.10">
    <property type="entry name" value="Acyl-CoA dehydrogenase/oxidase, N-terminal domain"/>
    <property type="match status" value="1"/>
</dbReference>
<dbReference type="RefSeq" id="WP_284318838.1">
    <property type="nucleotide sequence ID" value="NZ_BSOB01000001.1"/>
</dbReference>
<feature type="domain" description="Acyl-CoA dehydrogenase/oxidase C-terminal" evidence="6">
    <location>
        <begin position="259"/>
        <end position="400"/>
    </location>
</feature>
<evidence type="ECO:0000313" key="10">
    <source>
        <dbReference type="Proteomes" id="UP001156670"/>
    </source>
</evidence>
<accession>A0ABQ5XJ27</accession>
<evidence type="ECO:0000259" key="8">
    <source>
        <dbReference type="Pfam" id="PF02771"/>
    </source>
</evidence>
<comment type="cofactor">
    <cofactor evidence="1 5">
        <name>FAD</name>
        <dbReference type="ChEBI" id="CHEBI:57692"/>
    </cofactor>
</comment>
<comment type="similarity">
    <text evidence="2 5">Belongs to the acyl-CoA dehydrogenase family.</text>
</comment>
<evidence type="ECO:0000256" key="2">
    <source>
        <dbReference type="ARBA" id="ARBA00009347"/>
    </source>
</evidence>
<dbReference type="InterPro" id="IPR046373">
    <property type="entry name" value="Acyl-CoA_Oxase/DH_mid-dom_sf"/>
</dbReference>
<comment type="caution">
    <text evidence="9">The sequence shown here is derived from an EMBL/GenBank/DDBJ whole genome shotgun (WGS) entry which is preliminary data.</text>
</comment>
<dbReference type="InterPro" id="IPR006089">
    <property type="entry name" value="Acyl-CoA_DH_CS"/>
</dbReference>
<evidence type="ECO:0000313" key="9">
    <source>
        <dbReference type="EMBL" id="GLQ91058.1"/>
    </source>
</evidence>
<dbReference type="Pfam" id="PF00441">
    <property type="entry name" value="Acyl-CoA_dh_1"/>
    <property type="match status" value="1"/>
</dbReference>
<keyword evidence="5" id="KW-0560">Oxidoreductase</keyword>
<dbReference type="SUPFAM" id="SSF47203">
    <property type="entry name" value="Acyl-CoA dehydrogenase C-terminal domain-like"/>
    <property type="match status" value="1"/>
</dbReference>
<feature type="domain" description="Acyl-CoA dehydrogenase/oxidase N-terminal" evidence="8">
    <location>
        <begin position="32"/>
        <end position="141"/>
    </location>
</feature>
<dbReference type="InterPro" id="IPR006091">
    <property type="entry name" value="Acyl-CoA_Oxase/DH_mid-dom"/>
</dbReference>
<sequence length="407" mass="44704">MSAAATAASKVDGPKPIPVPNGDFYLLVELLTEEERAVVKKVRTYMETKVRPIINKYWSDDAFPFELLPSFKELGIGGLGYEGYGCAGGSQKLFGYVAMEIARTDASMCTFFGVHSGLAMGSIYLDGSEEQKRKWLPAMARWEKIGCFGLTEPLVGSGTAGGLTTTAKRDGDNWILNGQKRWIGNSPWCDISIIWARDVADNQVKGFIVENKTTPGFSVEKMEHKIALKVVQNGQITLTDVRVPEANRLQGGNSFRDTARVLRMTRYMVGWASTGIQMGAFEATLKYTQERSQFGKPIASFQMVQDILAKMLANVTACQCLMLRLAQLDDEGKLSDHQAALAKAFCTAKSRETVSWGRELLGGNGILADYDVGRFFADAEALYSYEGTYQMQNLIVGKAITGYGAFV</sequence>
<evidence type="ECO:0000256" key="4">
    <source>
        <dbReference type="ARBA" id="ARBA00022827"/>
    </source>
</evidence>
<dbReference type="InterPro" id="IPR013786">
    <property type="entry name" value="AcylCoA_DH/ox_N"/>
</dbReference>
<dbReference type="Pfam" id="PF02770">
    <property type="entry name" value="Acyl-CoA_dh_M"/>
    <property type="match status" value="1"/>
</dbReference>
<keyword evidence="4 5" id="KW-0274">FAD</keyword>
<reference evidence="10" key="1">
    <citation type="journal article" date="2019" name="Int. J. Syst. Evol. Microbiol.">
        <title>The Global Catalogue of Microorganisms (GCM) 10K type strain sequencing project: providing services to taxonomists for standard genome sequencing and annotation.</title>
        <authorList>
            <consortium name="The Broad Institute Genomics Platform"/>
            <consortium name="The Broad Institute Genome Sequencing Center for Infectious Disease"/>
            <person name="Wu L."/>
            <person name="Ma J."/>
        </authorList>
    </citation>
    <scope>NUCLEOTIDE SEQUENCE [LARGE SCALE GENOMIC DNA]</scope>
    <source>
        <strain evidence="10">NBRC 111980</strain>
    </source>
</reference>
<evidence type="ECO:0000256" key="1">
    <source>
        <dbReference type="ARBA" id="ARBA00001974"/>
    </source>
</evidence>
<dbReference type="Gene3D" id="2.40.110.10">
    <property type="entry name" value="Butyryl-CoA Dehydrogenase, subunit A, domain 2"/>
    <property type="match status" value="1"/>
</dbReference>
<dbReference type="InterPro" id="IPR009100">
    <property type="entry name" value="AcylCoA_DH/oxidase_NM_dom_sf"/>
</dbReference>
<organism evidence="9 10">
    <name type="scientific">Dyella acidisoli</name>
    <dbReference type="NCBI Taxonomy" id="1867834"/>
    <lineage>
        <taxon>Bacteria</taxon>
        <taxon>Pseudomonadati</taxon>
        <taxon>Pseudomonadota</taxon>
        <taxon>Gammaproteobacteria</taxon>
        <taxon>Lysobacterales</taxon>
        <taxon>Rhodanobacteraceae</taxon>
        <taxon>Dyella</taxon>
    </lineage>
</organism>
<gene>
    <name evidence="9" type="primary">gcdH_1</name>
    <name evidence="9" type="ORF">GCM10007901_00080</name>
</gene>
<dbReference type="InterPro" id="IPR045008">
    <property type="entry name" value="ACX4-like"/>
</dbReference>
<dbReference type="InterPro" id="IPR037069">
    <property type="entry name" value="AcylCoA_DH/ox_N_sf"/>
</dbReference>
<dbReference type="Pfam" id="PF02771">
    <property type="entry name" value="Acyl-CoA_dh_N"/>
    <property type="match status" value="1"/>
</dbReference>
<keyword evidence="10" id="KW-1185">Reference proteome</keyword>